<reference evidence="1 2" key="1">
    <citation type="journal article" date="2022" name="Hortic Res">
        <title>A haplotype resolved chromosomal level avocado genome allows analysis of novel avocado genes.</title>
        <authorList>
            <person name="Nath O."/>
            <person name="Fletcher S.J."/>
            <person name="Hayward A."/>
            <person name="Shaw L.M."/>
            <person name="Masouleh A.K."/>
            <person name="Furtado A."/>
            <person name="Henry R.J."/>
            <person name="Mitter N."/>
        </authorList>
    </citation>
    <scope>NUCLEOTIDE SEQUENCE [LARGE SCALE GENOMIC DNA]</scope>
    <source>
        <strain evidence="2">cv. Hass</strain>
    </source>
</reference>
<evidence type="ECO:0000313" key="2">
    <source>
        <dbReference type="Proteomes" id="UP001234297"/>
    </source>
</evidence>
<protein>
    <submittedName>
        <fullName evidence="1">Uncharacterized protein</fullName>
    </submittedName>
</protein>
<proteinExistence type="predicted"/>
<evidence type="ECO:0000313" key="1">
    <source>
        <dbReference type="EMBL" id="KAJ8645799.1"/>
    </source>
</evidence>
<dbReference type="Proteomes" id="UP001234297">
    <property type="component" value="Chromosome 2"/>
</dbReference>
<gene>
    <name evidence="1" type="ORF">MRB53_007547</name>
</gene>
<comment type="caution">
    <text evidence="1">The sequence shown here is derived from an EMBL/GenBank/DDBJ whole genome shotgun (WGS) entry which is preliminary data.</text>
</comment>
<dbReference type="EMBL" id="CM056810">
    <property type="protein sequence ID" value="KAJ8645799.1"/>
    <property type="molecule type" value="Genomic_DNA"/>
</dbReference>
<accession>A0ACC2MJI3</accession>
<sequence>MLAATLIVPTQAFHSGRLVLTMMHSFQSGRYLYHSSSNEDIMVKKVLQTHSPDGRHIDPEPILQVVEDIMSHATVAKVSKEHLTGSQTDNKHKSAIQGVQHSLGLTIYNLSHEIMCKCFGDGNSHSTTMMLFDSLGNYSWDAKVVLVLAAFAMSYGELFLTAQFYPINPLAASVAMLTQLPNNMEDTEALKPRLKALSYLVKILVDVTKCIIEFEGLPMQYTTLDIEAMATTKTQIHIAAYWVIKSVVACSSQIAELIAVNHEKMNSIGVTWELWSLVNKVVNIHGLLRKQLDICYEHIEAKVHEKLMQLFKDTHEDNQKVLGTLLSLKDDLPLWDGFTQGQFGVDALRNKIVILFISNLDISLEHLLLIMQQTYDHPHEEERSYEIVWIPIPNPIHSWDFGQQKAFYQMASSFPWYSICQPWLLSLAVVCYITEMWHFKGEPLMVVLDQQGRIICPNAIDMVLIWGDMAYPFSNSREEELWENASWTLELMMDNIDPVMSKWITEGRTICLYGSNDLEWIREFTIMIKNITSSGVSLEIIYVGHSNLGGHVGDITSAIAQDKLSGYLSQTKMQFFWIRLKRMISSKSHLRKDIQNDLVMKEVTSLLSHDTREKGWVVMGVGSSTETITLHGRKLMECLKLFQIWGDHIEKVGFLGAIRKALDPLPHVEHCNQFRIIPHADDSKEGAVICEECKRAMSKHILYQCRVTE</sequence>
<name>A0ACC2MJI3_PERAE</name>
<organism evidence="1 2">
    <name type="scientific">Persea americana</name>
    <name type="common">Avocado</name>
    <dbReference type="NCBI Taxonomy" id="3435"/>
    <lineage>
        <taxon>Eukaryota</taxon>
        <taxon>Viridiplantae</taxon>
        <taxon>Streptophyta</taxon>
        <taxon>Embryophyta</taxon>
        <taxon>Tracheophyta</taxon>
        <taxon>Spermatophyta</taxon>
        <taxon>Magnoliopsida</taxon>
        <taxon>Magnoliidae</taxon>
        <taxon>Laurales</taxon>
        <taxon>Lauraceae</taxon>
        <taxon>Persea</taxon>
    </lineage>
</organism>
<keyword evidence="2" id="KW-1185">Reference proteome</keyword>